<feature type="signal peptide" evidence="1">
    <location>
        <begin position="1"/>
        <end position="16"/>
    </location>
</feature>
<dbReference type="GO" id="GO:0008171">
    <property type="term" value="F:O-methyltransferase activity"/>
    <property type="evidence" value="ECO:0007669"/>
    <property type="project" value="TreeGrafter"/>
</dbReference>
<evidence type="ECO:0000313" key="2">
    <source>
        <dbReference type="EMBL" id="KAF4722067.1"/>
    </source>
</evidence>
<evidence type="ECO:0000313" key="3">
    <source>
        <dbReference type="Proteomes" id="UP000574390"/>
    </source>
</evidence>
<dbReference type="EMBL" id="JABANM010020895">
    <property type="protein sequence ID" value="KAF4722067.1"/>
    <property type="molecule type" value="Genomic_DNA"/>
</dbReference>
<protein>
    <recommendedName>
        <fullName evidence="4">Catechol O-methyltransferase</fullName>
    </recommendedName>
</protein>
<comment type="caution">
    <text evidence="2">The sequence shown here is derived from an EMBL/GenBank/DDBJ whole genome shotgun (WGS) entry which is preliminary data.</text>
</comment>
<reference evidence="2 3" key="1">
    <citation type="submission" date="2020-04" db="EMBL/GenBank/DDBJ databases">
        <title>Perkinsus olseni comparative genomics.</title>
        <authorList>
            <person name="Bogema D.R."/>
        </authorList>
    </citation>
    <scope>NUCLEOTIDE SEQUENCE [LARGE SCALE GENOMIC DNA]</scope>
    <source>
        <strain evidence="2">ATCC PRA-205</strain>
    </source>
</reference>
<feature type="chain" id="PRO_5029467528" description="Catechol O-methyltransferase" evidence="1">
    <location>
        <begin position="17"/>
        <end position="274"/>
    </location>
</feature>
<proteinExistence type="predicted"/>
<dbReference type="Gene3D" id="3.40.50.150">
    <property type="entry name" value="Vaccinia Virus protein VP39"/>
    <property type="match status" value="1"/>
</dbReference>
<evidence type="ECO:0008006" key="4">
    <source>
        <dbReference type="Google" id="ProtNLM"/>
    </source>
</evidence>
<name>A0A7J6RNE5_PEROL</name>
<organism evidence="2 3">
    <name type="scientific">Perkinsus olseni</name>
    <name type="common">Perkinsus atlanticus</name>
    <dbReference type="NCBI Taxonomy" id="32597"/>
    <lineage>
        <taxon>Eukaryota</taxon>
        <taxon>Sar</taxon>
        <taxon>Alveolata</taxon>
        <taxon>Perkinsozoa</taxon>
        <taxon>Perkinsea</taxon>
        <taxon>Perkinsida</taxon>
        <taxon>Perkinsidae</taxon>
        <taxon>Perkinsus</taxon>
    </lineage>
</organism>
<keyword evidence="1" id="KW-0732">Signal</keyword>
<dbReference type="Proteomes" id="UP000574390">
    <property type="component" value="Unassembled WGS sequence"/>
</dbReference>
<dbReference type="SUPFAM" id="SSF53335">
    <property type="entry name" value="S-adenosyl-L-methionine-dependent methyltransferases"/>
    <property type="match status" value="1"/>
</dbReference>
<dbReference type="PANTHER" id="PTHR43836">
    <property type="entry name" value="CATECHOL O-METHYLTRANSFERASE 1-RELATED"/>
    <property type="match status" value="1"/>
</dbReference>
<gene>
    <name evidence="2" type="ORF">FOZ62_026103</name>
</gene>
<evidence type="ECO:0000256" key="1">
    <source>
        <dbReference type="SAM" id="SignalP"/>
    </source>
</evidence>
<sequence>MRYLSFLVALTPLVKGAAPRSGKTVVGDLKPGNVYHPNPDDHRADSGGLDDRLVDHVVKTAEGGYGGGLTLGDEKGEILSFTVATTKIPQGRDQLQILELGSHSGDGTLRFLKGVGRRKVKIVSVEENPHWLQLGKQLVSYAIRDPSTGKTKHTIRYKAMLMPEDMADLVESLQGSGMDRADIVFMDHQPGRFKQDLMKMVELGFAGPGTAVIVDNAGTKAAMMKDYLDLVQAGGATSSPSGPIKFNTVVQKVSSPYPDALAISWIENASSEEL</sequence>
<accession>A0A7J6RNE5</accession>
<dbReference type="AlphaFoldDB" id="A0A7J6RNE5"/>
<dbReference type="PANTHER" id="PTHR43836:SF2">
    <property type="entry name" value="CATECHOL O-METHYLTRANSFERASE 1-RELATED"/>
    <property type="match status" value="1"/>
</dbReference>
<dbReference type="InterPro" id="IPR029063">
    <property type="entry name" value="SAM-dependent_MTases_sf"/>
</dbReference>